<proteinExistence type="predicted"/>
<keyword evidence="3" id="KW-1185">Reference proteome</keyword>
<accession>A0A3S0IQR7</accession>
<organism evidence="2 3">
    <name type="scientific">Shewanella atlantica</name>
    <dbReference type="NCBI Taxonomy" id="271099"/>
    <lineage>
        <taxon>Bacteria</taxon>
        <taxon>Pseudomonadati</taxon>
        <taxon>Pseudomonadota</taxon>
        <taxon>Gammaproteobacteria</taxon>
        <taxon>Alteromonadales</taxon>
        <taxon>Shewanellaceae</taxon>
        <taxon>Shewanella</taxon>
    </lineage>
</organism>
<sequence length="189" mass="20787">MKKLIIAGLVTMLSACAATDKSDTTASATIAPERVSLGGMTNEDAAKTLFDALIKKNYLATMASPSRIALQFDDNQFVLQPSINPDGIDRIMMNRFYAVHPKLVGSQDLLILIGTLNHKLNFAKFTLRENGAIIQVQGAATFVNTIELEEIRRFMLWTDEGLRQVGHSLPKGSEQLIKPIPVMQQSQSL</sequence>
<dbReference type="PROSITE" id="PS51257">
    <property type="entry name" value="PROKAR_LIPOPROTEIN"/>
    <property type="match status" value="1"/>
</dbReference>
<evidence type="ECO:0000256" key="1">
    <source>
        <dbReference type="SAM" id="SignalP"/>
    </source>
</evidence>
<dbReference type="AlphaFoldDB" id="A0A3S0IQR7"/>
<dbReference type="RefSeq" id="WP_126507313.1">
    <property type="nucleotide sequence ID" value="NZ_RXNV01000010.1"/>
</dbReference>
<protein>
    <submittedName>
        <fullName evidence="2">Uncharacterized protein</fullName>
    </submittedName>
</protein>
<evidence type="ECO:0000313" key="3">
    <source>
        <dbReference type="Proteomes" id="UP000282060"/>
    </source>
</evidence>
<dbReference type="EMBL" id="RXNV01000010">
    <property type="protein sequence ID" value="RTR29344.1"/>
    <property type="molecule type" value="Genomic_DNA"/>
</dbReference>
<comment type="caution">
    <text evidence="2">The sequence shown here is derived from an EMBL/GenBank/DDBJ whole genome shotgun (WGS) entry which is preliminary data.</text>
</comment>
<feature type="signal peptide" evidence="1">
    <location>
        <begin position="1"/>
        <end position="17"/>
    </location>
</feature>
<feature type="chain" id="PRO_5018668967" evidence="1">
    <location>
        <begin position="18"/>
        <end position="189"/>
    </location>
</feature>
<dbReference type="Proteomes" id="UP000282060">
    <property type="component" value="Unassembled WGS sequence"/>
</dbReference>
<evidence type="ECO:0000313" key="2">
    <source>
        <dbReference type="EMBL" id="RTR29344.1"/>
    </source>
</evidence>
<dbReference type="OrthoDB" id="5612109at2"/>
<reference evidence="2 3" key="1">
    <citation type="submission" date="2018-12" db="EMBL/GenBank/DDBJ databases">
        <authorList>
            <person name="Yu L."/>
        </authorList>
    </citation>
    <scope>NUCLEOTIDE SEQUENCE [LARGE SCALE GENOMIC DNA]</scope>
    <source>
        <strain evidence="2 3">HAW-EB5</strain>
    </source>
</reference>
<keyword evidence="1" id="KW-0732">Signal</keyword>
<name>A0A3S0IQR7_9GAMM</name>
<gene>
    <name evidence="2" type="ORF">EKG39_17690</name>
</gene>